<evidence type="ECO:0000313" key="1">
    <source>
        <dbReference type="EMBL" id="MDU9693862.1"/>
    </source>
</evidence>
<gene>
    <name evidence="1" type="ORF">O0Q50_22030</name>
</gene>
<proteinExistence type="predicted"/>
<sequence>MEQKVITVNAFKGQSYGYKGNEVIIALHYYGSPVLFPIKHPENTKTYGPYHLNYEHIKRLRDQYPDYIPARDDLYYEGSVTDWGYDVEEGLCDLMLEGKLVLEREKNGQQYELTFKWDGERWGAEEGRKKKRKFPKRTKPYLKEKIHLE</sequence>
<comment type="caution">
    <text evidence="1">The sequence shown here is derived from an EMBL/GenBank/DDBJ whole genome shotgun (WGS) entry which is preliminary data.</text>
</comment>
<protein>
    <submittedName>
        <fullName evidence="1">Uncharacterized protein</fullName>
    </submittedName>
</protein>
<accession>A0AAX6NDD2</accession>
<organism evidence="1 2">
    <name type="scientific">Priestia aryabhattai</name>
    <name type="common">Bacillus aryabhattai</name>
    <dbReference type="NCBI Taxonomy" id="412384"/>
    <lineage>
        <taxon>Bacteria</taxon>
        <taxon>Bacillati</taxon>
        <taxon>Bacillota</taxon>
        <taxon>Bacilli</taxon>
        <taxon>Bacillales</taxon>
        <taxon>Bacillaceae</taxon>
        <taxon>Priestia</taxon>
    </lineage>
</organism>
<evidence type="ECO:0000313" key="2">
    <source>
        <dbReference type="Proteomes" id="UP001269400"/>
    </source>
</evidence>
<reference evidence="1" key="1">
    <citation type="journal article" date="2022" name="J Environ Chem Eng">
        <title>Biodegradation of petroleum oil using a constructed nonpathogenic and heavy metal-tolerant bacterial consortium isolated from marine sponges.</title>
        <authorList>
            <person name="Dechsakulwatana C."/>
            <person name="Rungsihiranrut A."/>
            <person name="Muangchinda C."/>
            <person name="Ningthoujam R."/>
            <person name="Klankeo P."/>
            <person name="Pinyakong O."/>
        </authorList>
    </citation>
    <scope>NUCLEOTIDE SEQUENCE</scope>
    <source>
        <strain evidence="1">TL01-2</strain>
    </source>
</reference>
<dbReference type="Proteomes" id="UP001269400">
    <property type="component" value="Unassembled WGS sequence"/>
</dbReference>
<name>A0AAX6NDD2_PRIAR</name>
<dbReference type="AlphaFoldDB" id="A0AAX6NDD2"/>
<dbReference type="EMBL" id="JAPTGD010000002">
    <property type="protein sequence ID" value="MDU9693862.1"/>
    <property type="molecule type" value="Genomic_DNA"/>
</dbReference>
<reference evidence="1" key="2">
    <citation type="submission" date="2022-12" db="EMBL/GenBank/DDBJ databases">
        <authorList>
            <person name="Dechsakulwatana C."/>
            <person name="Rungsihiranrut A."/>
            <person name="Muangchinda C."/>
            <person name="Ningthoujam R."/>
            <person name="Klankeo P."/>
            <person name="Pinyakong O."/>
        </authorList>
    </citation>
    <scope>NUCLEOTIDE SEQUENCE</scope>
    <source>
        <strain evidence="1">TL01-2</strain>
    </source>
</reference>
<dbReference type="RefSeq" id="WP_316911079.1">
    <property type="nucleotide sequence ID" value="NZ_JAPTGD010000002.1"/>
</dbReference>